<gene>
    <name evidence="1" type="ORF">M441DRAFT_63580</name>
</gene>
<name>A0A2T3ZNA9_TRIA4</name>
<keyword evidence="2" id="KW-1185">Reference proteome</keyword>
<dbReference type="AlphaFoldDB" id="A0A2T3ZNA9"/>
<evidence type="ECO:0000313" key="2">
    <source>
        <dbReference type="Proteomes" id="UP000240493"/>
    </source>
</evidence>
<proteinExistence type="predicted"/>
<reference evidence="1 2" key="1">
    <citation type="submission" date="2016-07" db="EMBL/GenBank/DDBJ databases">
        <title>Multiple horizontal gene transfer events from other fungi enriched the ability of initially mycotrophic Trichoderma (Ascomycota) to feed on dead plant biomass.</title>
        <authorList>
            <consortium name="DOE Joint Genome Institute"/>
            <person name="Aerts A."/>
            <person name="Atanasova L."/>
            <person name="Chenthamara K."/>
            <person name="Zhang J."/>
            <person name="Grujic M."/>
            <person name="Henrissat B."/>
            <person name="Kuo A."/>
            <person name="Salamov A."/>
            <person name="Lipzen A."/>
            <person name="Labutti K."/>
            <person name="Barry K."/>
            <person name="Miao Y."/>
            <person name="Rahimi M.J."/>
            <person name="Shen Q."/>
            <person name="Grigoriev I.V."/>
            <person name="Kubicek C.P."/>
            <person name="Druzhinina I.S."/>
        </authorList>
    </citation>
    <scope>NUCLEOTIDE SEQUENCE [LARGE SCALE GENOMIC DNA]</scope>
    <source>
        <strain evidence="1 2">CBS 433.97</strain>
    </source>
</reference>
<dbReference type="Proteomes" id="UP000240493">
    <property type="component" value="Unassembled WGS sequence"/>
</dbReference>
<protein>
    <submittedName>
        <fullName evidence="1">Uncharacterized protein</fullName>
    </submittedName>
</protein>
<organism evidence="1 2">
    <name type="scientific">Trichoderma asperellum (strain ATCC 204424 / CBS 433.97 / NBRC 101777)</name>
    <dbReference type="NCBI Taxonomy" id="1042311"/>
    <lineage>
        <taxon>Eukaryota</taxon>
        <taxon>Fungi</taxon>
        <taxon>Dikarya</taxon>
        <taxon>Ascomycota</taxon>
        <taxon>Pezizomycotina</taxon>
        <taxon>Sordariomycetes</taxon>
        <taxon>Hypocreomycetidae</taxon>
        <taxon>Hypocreales</taxon>
        <taxon>Hypocreaceae</taxon>
        <taxon>Trichoderma</taxon>
    </lineage>
</organism>
<dbReference type="EMBL" id="KZ679256">
    <property type="protein sequence ID" value="PTB46295.1"/>
    <property type="molecule type" value="Genomic_DNA"/>
</dbReference>
<accession>A0A2T3ZNA9</accession>
<evidence type="ECO:0000313" key="1">
    <source>
        <dbReference type="EMBL" id="PTB46295.1"/>
    </source>
</evidence>
<sequence>MAYLLGRGLGKEESPPVDTVIFVLCNEAISGQGWKIRCNNKERDSFSQVKKPALC</sequence>